<keyword evidence="2" id="KW-1185">Reference proteome</keyword>
<protein>
    <submittedName>
        <fullName evidence="1">Uncharacterized protein</fullName>
    </submittedName>
</protein>
<name>A0A392TEC0_9FABA</name>
<comment type="caution">
    <text evidence="1">The sequence shown here is derived from an EMBL/GenBank/DDBJ whole genome shotgun (WGS) entry which is preliminary data.</text>
</comment>
<dbReference type="AlphaFoldDB" id="A0A392TEC0"/>
<sequence length="62" mass="7197">MATLRRMERTSTWQISWPSRKSEEEGGSQRRFNALKRVDFLLPLGHMIPTITPFGMSNVISF</sequence>
<evidence type="ECO:0000313" key="2">
    <source>
        <dbReference type="Proteomes" id="UP000265520"/>
    </source>
</evidence>
<feature type="non-terminal residue" evidence="1">
    <location>
        <position position="62"/>
    </location>
</feature>
<reference evidence="1 2" key="1">
    <citation type="journal article" date="2018" name="Front. Plant Sci.">
        <title>Red Clover (Trifolium pratense) and Zigzag Clover (T. medium) - A Picture of Genomic Similarities and Differences.</title>
        <authorList>
            <person name="Dluhosova J."/>
            <person name="Istvanek J."/>
            <person name="Nedelnik J."/>
            <person name="Repkova J."/>
        </authorList>
    </citation>
    <scope>NUCLEOTIDE SEQUENCE [LARGE SCALE GENOMIC DNA]</scope>
    <source>
        <strain evidence="2">cv. 10/8</strain>
        <tissue evidence="1">Leaf</tissue>
    </source>
</reference>
<dbReference type="Proteomes" id="UP000265520">
    <property type="component" value="Unassembled WGS sequence"/>
</dbReference>
<dbReference type="EMBL" id="LXQA010548548">
    <property type="protein sequence ID" value="MCI58570.1"/>
    <property type="molecule type" value="Genomic_DNA"/>
</dbReference>
<accession>A0A392TEC0</accession>
<evidence type="ECO:0000313" key="1">
    <source>
        <dbReference type="EMBL" id="MCI58570.1"/>
    </source>
</evidence>
<proteinExistence type="predicted"/>
<organism evidence="1 2">
    <name type="scientific">Trifolium medium</name>
    <dbReference type="NCBI Taxonomy" id="97028"/>
    <lineage>
        <taxon>Eukaryota</taxon>
        <taxon>Viridiplantae</taxon>
        <taxon>Streptophyta</taxon>
        <taxon>Embryophyta</taxon>
        <taxon>Tracheophyta</taxon>
        <taxon>Spermatophyta</taxon>
        <taxon>Magnoliopsida</taxon>
        <taxon>eudicotyledons</taxon>
        <taxon>Gunneridae</taxon>
        <taxon>Pentapetalae</taxon>
        <taxon>rosids</taxon>
        <taxon>fabids</taxon>
        <taxon>Fabales</taxon>
        <taxon>Fabaceae</taxon>
        <taxon>Papilionoideae</taxon>
        <taxon>50 kb inversion clade</taxon>
        <taxon>NPAAA clade</taxon>
        <taxon>Hologalegina</taxon>
        <taxon>IRL clade</taxon>
        <taxon>Trifolieae</taxon>
        <taxon>Trifolium</taxon>
    </lineage>
</organism>